<keyword evidence="4" id="KW-1185">Reference proteome</keyword>
<feature type="domain" description="Fe/B12 periplasmic-binding" evidence="2">
    <location>
        <begin position="26"/>
        <end position="271"/>
    </location>
</feature>
<dbReference type="Pfam" id="PF01497">
    <property type="entry name" value="Peripla_BP_2"/>
    <property type="match status" value="1"/>
</dbReference>
<dbReference type="AlphaFoldDB" id="A0A840X383"/>
<evidence type="ECO:0000256" key="1">
    <source>
        <dbReference type="SAM" id="SignalP"/>
    </source>
</evidence>
<dbReference type="PANTHER" id="PTHR30535">
    <property type="entry name" value="VITAMIN B12-BINDING PROTEIN"/>
    <property type="match status" value="1"/>
</dbReference>
<evidence type="ECO:0000313" key="4">
    <source>
        <dbReference type="Proteomes" id="UP000553766"/>
    </source>
</evidence>
<feature type="chain" id="PRO_5032528458" evidence="1">
    <location>
        <begin position="20"/>
        <end position="271"/>
    </location>
</feature>
<dbReference type="Proteomes" id="UP000553766">
    <property type="component" value="Unassembled WGS sequence"/>
</dbReference>
<dbReference type="InterPro" id="IPR002491">
    <property type="entry name" value="ABC_transptr_periplasmic_BD"/>
</dbReference>
<gene>
    <name evidence="3" type="ORF">FHS89_002331</name>
</gene>
<dbReference type="SUPFAM" id="SSF53807">
    <property type="entry name" value="Helical backbone' metal receptor"/>
    <property type="match status" value="1"/>
</dbReference>
<proteinExistence type="predicted"/>
<evidence type="ECO:0000313" key="3">
    <source>
        <dbReference type="EMBL" id="MBB5516305.1"/>
    </source>
</evidence>
<accession>A0A840X383</accession>
<evidence type="ECO:0000259" key="2">
    <source>
        <dbReference type="PROSITE" id="PS50983"/>
    </source>
</evidence>
<dbReference type="InterPro" id="IPR050902">
    <property type="entry name" value="ABC_Transporter_SBP"/>
</dbReference>
<feature type="signal peptide" evidence="1">
    <location>
        <begin position="1"/>
        <end position="19"/>
    </location>
</feature>
<dbReference type="PANTHER" id="PTHR30535:SF34">
    <property type="entry name" value="MOLYBDATE-BINDING PROTEIN MOLA"/>
    <property type="match status" value="1"/>
</dbReference>
<name>A0A840X383_9RHOB</name>
<protein>
    <submittedName>
        <fullName evidence="3">Iron complex transport system substrate-binding protein</fullName>
    </submittedName>
</protein>
<sequence>MVRAGLIALCLGLCAPAWADDPAPQRVVSINLCTDQLAMQLARPGQLLSVSRIARDPVSSAMAEEARGYPINTGRAEDVFLLAPDLVLAGQFTDPATVNLLRRLGIRVEQIPIARSLDDVRDTTRQMGRWLGTEDAAEDAIAALDATIAAIRQPETRPRMALHYANSYTSGAGSLPNAILTVAGFDNIGAELGLGSLSRLPLELLVTSHPDIVLQGQVYDPPARAQEIQRHPAVREAALRREHLRDATWVCGTPLVQDAIRALAALREPAE</sequence>
<reference evidence="3 4" key="1">
    <citation type="submission" date="2020-08" db="EMBL/GenBank/DDBJ databases">
        <title>Genomic Encyclopedia of Type Strains, Phase IV (KMG-IV): sequencing the most valuable type-strain genomes for metagenomic binning, comparative biology and taxonomic classification.</title>
        <authorList>
            <person name="Goeker M."/>
        </authorList>
    </citation>
    <scope>NUCLEOTIDE SEQUENCE [LARGE SCALE GENOMIC DNA]</scope>
    <source>
        <strain evidence="3 4">DSM 103377</strain>
    </source>
</reference>
<organism evidence="3 4">
    <name type="scientific">Rubricella aquisinus</name>
    <dbReference type="NCBI Taxonomy" id="2028108"/>
    <lineage>
        <taxon>Bacteria</taxon>
        <taxon>Pseudomonadati</taxon>
        <taxon>Pseudomonadota</taxon>
        <taxon>Alphaproteobacteria</taxon>
        <taxon>Rhodobacterales</taxon>
        <taxon>Paracoccaceae</taxon>
        <taxon>Rubricella</taxon>
    </lineage>
</organism>
<dbReference type="EMBL" id="JACIJS010000006">
    <property type="protein sequence ID" value="MBB5516305.1"/>
    <property type="molecule type" value="Genomic_DNA"/>
</dbReference>
<dbReference type="RefSeq" id="WP_184011759.1">
    <property type="nucleotide sequence ID" value="NZ_JACIJS010000006.1"/>
</dbReference>
<dbReference type="Gene3D" id="3.40.50.1980">
    <property type="entry name" value="Nitrogenase molybdenum iron protein domain"/>
    <property type="match status" value="2"/>
</dbReference>
<comment type="caution">
    <text evidence="3">The sequence shown here is derived from an EMBL/GenBank/DDBJ whole genome shotgun (WGS) entry which is preliminary data.</text>
</comment>
<keyword evidence="1" id="KW-0732">Signal</keyword>
<dbReference type="PROSITE" id="PS50983">
    <property type="entry name" value="FE_B12_PBP"/>
    <property type="match status" value="1"/>
</dbReference>